<comment type="caution">
    <text evidence="24">The sequence shown here is derived from an EMBL/GenBank/DDBJ whole genome shotgun (WGS) entry which is preliminary data.</text>
</comment>
<dbReference type="PANTHER" id="PTHR14009">
    <property type="entry name" value="LEUCINE ZIPPER-EF-HAND CONTAINING TRANSMEMBRANE PROTEIN"/>
    <property type="match status" value="1"/>
</dbReference>
<sequence>MCSFSDSLSKVRLKSILRRQEGQDGGNPQVLTSPSPDHEEDAKPSSKIEVTVQRLRQKQVDQLSQLSSVQDLEKKVEYLIAKAEKDENASKALEKKDTPKKSLWVRIVDEVKHYYSGFKLLFLDVKVSSQIIWKVLQGNTLTRREKKQLVRTVSDLFRLLPFSVFILVPFMELLLPVALKLFPGMLPSTFTTSSDRDVKMRRTLKAKLEYARFLQETLDEMAPTSKNDRSSQSARDFTEFYQNVKTQGLVIKNEDILKFSKLFEDEITLDNMTRTQLVALCRLLELTPMGTNNFLRLQLEMKLRQLKTDDRVIKREGVDDMDVRELQNACRERGMRAYGLSEKQLRRQLEQWLDLSLNNNVPPSLLLLSRTLFLPEDSDSTAKIAASISALPESAATVTSAAIGESEGKVRNVERLKIIKEEQRKIEEEAAEEKRQRLIKEETKKEQEKKTAYEKKTADDKKTADEKNKEEEEDSPKVERVQEDPHKDVKMVEEMMKEKVAEAKNAILKSAAKSVDSTKIPESVLEEPSFQRLVRDAKIAMQNDPKKEDEDGKLMEQVEDSLEKVKQSPESEKDEISSEDLSDLKTAIESLGKVSDEAEMVGNLKKELQDYEEDIEELKFIKAEANRFDLQESKGAKRLFSRVNKILSNVDRLVDNLEMEKNAQKEQAITIDEAKEQFKDQVQSKGKQRQDNEGKDDSLVTIQELIDAVQKLKATTDSTKVEKIAMVLSKMDDDSDGMIKVDHVLKVIELLGTEQIQLNSKQIKKILDMLEKEDMLEIEANIEEVLGSTPSDEEASSSEAESRGKSVSADKSKPDDGESKTNEAQTVSRANPDIAKDMTENEPEDHIKELFETPSPRDQEQERQAMKLSPPDQSGNKRNGS</sequence>
<keyword evidence="11" id="KW-0809">Transit peptide</keyword>
<keyword evidence="5" id="KW-0050">Antiport</keyword>
<proteinExistence type="inferred from homology"/>
<dbReference type="InterPro" id="IPR002048">
    <property type="entry name" value="EF_hand_dom"/>
</dbReference>
<dbReference type="Proteomes" id="UP000318571">
    <property type="component" value="Chromosome 1"/>
</dbReference>
<evidence type="ECO:0000256" key="5">
    <source>
        <dbReference type="ARBA" id="ARBA00022449"/>
    </source>
</evidence>
<evidence type="ECO:0000256" key="6">
    <source>
        <dbReference type="ARBA" id="ARBA00022568"/>
    </source>
</evidence>
<dbReference type="Pfam" id="PF07766">
    <property type="entry name" value="LETM1_RBD"/>
    <property type="match status" value="1"/>
</dbReference>
<feature type="compositionally biased region" description="Polar residues" evidence="20">
    <location>
        <begin position="871"/>
        <end position="881"/>
    </location>
</feature>
<dbReference type="STRING" id="6832.A0A553NV39"/>
<reference evidence="24 25" key="1">
    <citation type="journal article" date="2018" name="Nat. Ecol. Evol.">
        <title>Genomic signatures of mitonuclear coevolution across populations of Tigriopus californicus.</title>
        <authorList>
            <person name="Barreto F.S."/>
            <person name="Watson E.T."/>
            <person name="Lima T.G."/>
            <person name="Willett C.S."/>
            <person name="Edmands S."/>
            <person name="Li W."/>
            <person name="Burton R.S."/>
        </authorList>
    </citation>
    <scope>NUCLEOTIDE SEQUENCE [LARGE SCALE GENOMIC DNA]</scope>
    <source>
        <strain evidence="24 25">San Diego</strain>
    </source>
</reference>
<dbReference type="InterPro" id="IPR059005">
    <property type="entry name" value="LETM1_C"/>
</dbReference>
<dbReference type="AlphaFoldDB" id="A0A553NV39"/>
<evidence type="ECO:0000256" key="4">
    <source>
        <dbReference type="ARBA" id="ARBA00022448"/>
    </source>
</evidence>
<dbReference type="GO" id="GO:0030003">
    <property type="term" value="P:intracellular monoatomic cation homeostasis"/>
    <property type="evidence" value="ECO:0007669"/>
    <property type="project" value="TreeGrafter"/>
</dbReference>
<evidence type="ECO:0000256" key="17">
    <source>
        <dbReference type="ARBA" id="ARBA00031360"/>
    </source>
</evidence>
<evidence type="ECO:0000256" key="14">
    <source>
        <dbReference type="ARBA" id="ARBA00023065"/>
    </source>
</evidence>
<keyword evidence="12 21" id="KW-1133">Transmembrane helix</keyword>
<evidence type="ECO:0000259" key="23">
    <source>
        <dbReference type="PROSITE" id="PS51758"/>
    </source>
</evidence>
<keyword evidence="14" id="KW-0406">Ion transport</keyword>
<comment type="similarity">
    <text evidence="2">Belongs to the LETM1 family.</text>
</comment>
<evidence type="ECO:0000256" key="11">
    <source>
        <dbReference type="ARBA" id="ARBA00022946"/>
    </source>
</evidence>
<evidence type="ECO:0000256" key="10">
    <source>
        <dbReference type="ARBA" id="ARBA00022837"/>
    </source>
</evidence>
<accession>A0A553NV39</accession>
<evidence type="ECO:0000313" key="25">
    <source>
        <dbReference type="Proteomes" id="UP000318571"/>
    </source>
</evidence>
<dbReference type="InterPro" id="IPR033122">
    <property type="entry name" value="LETM1-like_RBD"/>
</dbReference>
<feature type="compositionally biased region" description="Basic and acidic residues" evidence="20">
    <location>
        <begin position="800"/>
        <end position="821"/>
    </location>
</feature>
<dbReference type="EMBL" id="VCGU01000010">
    <property type="protein sequence ID" value="TRY69292.1"/>
    <property type="molecule type" value="Genomic_DNA"/>
</dbReference>
<evidence type="ECO:0000256" key="1">
    <source>
        <dbReference type="ARBA" id="ARBA00004434"/>
    </source>
</evidence>
<feature type="transmembrane region" description="Helical" evidence="21">
    <location>
        <begin position="156"/>
        <end position="179"/>
    </location>
</feature>
<evidence type="ECO:0000259" key="22">
    <source>
        <dbReference type="PROSITE" id="PS50222"/>
    </source>
</evidence>
<dbReference type="InterPro" id="IPR011992">
    <property type="entry name" value="EF-hand-dom_pair"/>
</dbReference>
<feature type="domain" description="EF-hand" evidence="22">
    <location>
        <begin position="719"/>
        <end position="754"/>
    </location>
</feature>
<keyword evidence="15 18" id="KW-0496">Mitochondrion</keyword>
<keyword evidence="13 19" id="KW-0175">Coiled coil</keyword>
<protein>
    <recommendedName>
        <fullName evidence="3">Mitochondrial proton/calcium exchanger protein</fullName>
    </recommendedName>
    <alternativeName>
        <fullName evidence="17">Leucine zipper-EF-hand-containing transmembrane protein 1</fullName>
    </alternativeName>
</protein>
<feature type="compositionally biased region" description="Basic and acidic residues" evidence="20">
    <location>
        <begin position="36"/>
        <end position="46"/>
    </location>
</feature>
<keyword evidence="25" id="KW-1185">Reference proteome</keyword>
<dbReference type="GO" id="GO:0005743">
    <property type="term" value="C:mitochondrial inner membrane"/>
    <property type="evidence" value="ECO:0007669"/>
    <property type="project" value="UniProtKB-SubCell"/>
</dbReference>
<keyword evidence="8" id="KW-0479">Metal-binding</keyword>
<name>A0A553NV39_TIGCA</name>
<evidence type="ECO:0000313" key="24">
    <source>
        <dbReference type="EMBL" id="TRY69292.1"/>
    </source>
</evidence>
<feature type="coiled-coil region" evidence="19">
    <location>
        <begin position="594"/>
        <end position="667"/>
    </location>
</feature>
<gene>
    <name evidence="24" type="ORF">TCAL_12572</name>
</gene>
<evidence type="ECO:0000256" key="16">
    <source>
        <dbReference type="ARBA" id="ARBA00023136"/>
    </source>
</evidence>
<evidence type="ECO:0000256" key="20">
    <source>
        <dbReference type="SAM" id="MobiDB-lite"/>
    </source>
</evidence>
<dbReference type="PROSITE" id="PS51758">
    <property type="entry name" value="LETM1_RBD"/>
    <property type="match status" value="1"/>
</dbReference>
<dbReference type="Pfam" id="PF26561">
    <property type="entry name" value="LETM1_C"/>
    <property type="match status" value="1"/>
</dbReference>
<feature type="compositionally biased region" description="Basic and acidic residues" evidence="20">
    <location>
        <begin position="540"/>
        <end position="576"/>
    </location>
</feature>
<dbReference type="PANTHER" id="PTHR14009:SF1">
    <property type="entry name" value="MITOCHONDRIAL PROTON_CALCIUM EXCHANGER PROTEIN"/>
    <property type="match status" value="1"/>
</dbReference>
<dbReference type="OMA" id="HGFRHLH"/>
<evidence type="ECO:0000256" key="21">
    <source>
        <dbReference type="SAM" id="Phobius"/>
    </source>
</evidence>
<dbReference type="GO" id="GO:0015297">
    <property type="term" value="F:antiporter activity"/>
    <property type="evidence" value="ECO:0007669"/>
    <property type="project" value="UniProtKB-KW"/>
</dbReference>
<keyword evidence="9" id="KW-0999">Mitochondrion inner membrane</keyword>
<dbReference type="InterPro" id="IPR044202">
    <property type="entry name" value="LETM1/MDM38-like"/>
</dbReference>
<keyword evidence="10" id="KW-0106">Calcium</keyword>
<feature type="region of interest" description="Disordered" evidence="20">
    <location>
        <begin position="540"/>
        <end position="580"/>
    </location>
</feature>
<dbReference type="SUPFAM" id="SSF47473">
    <property type="entry name" value="EF-hand"/>
    <property type="match status" value="1"/>
</dbReference>
<evidence type="ECO:0000256" key="2">
    <source>
        <dbReference type="ARBA" id="ARBA00009584"/>
    </source>
</evidence>
<comment type="subcellular location">
    <subcellularLocation>
        <location evidence="1">Mitochondrion inner membrane</location>
        <topology evidence="1">Single-pass membrane protein</topology>
    </subcellularLocation>
</comment>
<feature type="domain" description="Letm1 RBD" evidence="23">
    <location>
        <begin position="202"/>
        <end position="470"/>
    </location>
</feature>
<evidence type="ECO:0000256" key="19">
    <source>
        <dbReference type="SAM" id="Coils"/>
    </source>
</evidence>
<feature type="region of interest" description="Disordered" evidence="20">
    <location>
        <begin position="443"/>
        <end position="489"/>
    </location>
</feature>
<evidence type="ECO:0000256" key="9">
    <source>
        <dbReference type="ARBA" id="ARBA00022792"/>
    </source>
</evidence>
<evidence type="ECO:0000256" key="13">
    <source>
        <dbReference type="ARBA" id="ARBA00023054"/>
    </source>
</evidence>
<evidence type="ECO:0000256" key="8">
    <source>
        <dbReference type="ARBA" id="ARBA00022723"/>
    </source>
</evidence>
<evidence type="ECO:0000256" key="3">
    <source>
        <dbReference type="ARBA" id="ARBA00020557"/>
    </source>
</evidence>
<keyword evidence="4" id="KW-0813">Transport</keyword>
<evidence type="ECO:0000256" key="18">
    <source>
        <dbReference type="PROSITE-ProRule" id="PRU01094"/>
    </source>
</evidence>
<feature type="region of interest" description="Disordered" evidence="20">
    <location>
        <begin position="784"/>
        <end position="881"/>
    </location>
</feature>
<evidence type="ECO:0000256" key="15">
    <source>
        <dbReference type="ARBA" id="ARBA00023128"/>
    </source>
</evidence>
<keyword evidence="6" id="KW-0109">Calcium transport</keyword>
<organism evidence="24 25">
    <name type="scientific">Tigriopus californicus</name>
    <name type="common">Marine copepod</name>
    <dbReference type="NCBI Taxonomy" id="6832"/>
    <lineage>
        <taxon>Eukaryota</taxon>
        <taxon>Metazoa</taxon>
        <taxon>Ecdysozoa</taxon>
        <taxon>Arthropoda</taxon>
        <taxon>Crustacea</taxon>
        <taxon>Multicrustacea</taxon>
        <taxon>Hexanauplia</taxon>
        <taxon>Copepoda</taxon>
        <taxon>Harpacticoida</taxon>
        <taxon>Harpacticidae</taxon>
        <taxon>Tigriopus</taxon>
    </lineage>
</organism>
<keyword evidence="16 21" id="KW-0472">Membrane</keyword>
<keyword evidence="7 21" id="KW-0812">Transmembrane</keyword>
<feature type="compositionally biased region" description="Basic and acidic residues" evidence="20">
    <location>
        <begin position="834"/>
        <end position="865"/>
    </location>
</feature>
<dbReference type="GO" id="GO:0043022">
    <property type="term" value="F:ribosome binding"/>
    <property type="evidence" value="ECO:0007669"/>
    <property type="project" value="InterPro"/>
</dbReference>
<dbReference type="GO" id="GO:0005509">
    <property type="term" value="F:calcium ion binding"/>
    <property type="evidence" value="ECO:0007669"/>
    <property type="project" value="InterPro"/>
</dbReference>
<evidence type="ECO:0000256" key="7">
    <source>
        <dbReference type="ARBA" id="ARBA00022692"/>
    </source>
</evidence>
<feature type="region of interest" description="Disordered" evidence="20">
    <location>
        <begin position="16"/>
        <end position="46"/>
    </location>
</feature>
<evidence type="ECO:0000256" key="12">
    <source>
        <dbReference type="ARBA" id="ARBA00022989"/>
    </source>
</evidence>
<dbReference type="PROSITE" id="PS50222">
    <property type="entry name" value="EF_HAND_2"/>
    <property type="match status" value="1"/>
</dbReference>